<feature type="compositionally biased region" description="Polar residues" evidence="1">
    <location>
        <begin position="283"/>
        <end position="303"/>
    </location>
</feature>
<accession>A0A8J4LYP9</accession>
<dbReference type="EMBL" id="BNCQ01000060">
    <property type="protein sequence ID" value="GIM14878.1"/>
    <property type="molecule type" value="Genomic_DNA"/>
</dbReference>
<dbReference type="Proteomes" id="UP000722791">
    <property type="component" value="Unassembled WGS sequence"/>
</dbReference>
<protein>
    <submittedName>
        <fullName evidence="5">Uncharacterized protein</fullName>
    </submittedName>
</protein>
<dbReference type="Proteomes" id="UP000747110">
    <property type="component" value="Unassembled WGS sequence"/>
</dbReference>
<dbReference type="AlphaFoldDB" id="A0A8J4LYP9"/>
<evidence type="ECO:0000313" key="4">
    <source>
        <dbReference type="EMBL" id="GIL91366.1"/>
    </source>
</evidence>
<evidence type="ECO:0000256" key="2">
    <source>
        <dbReference type="SAM" id="Phobius"/>
    </source>
</evidence>
<feature type="chain" id="PRO_5036271780" evidence="3">
    <location>
        <begin position="23"/>
        <end position="668"/>
    </location>
</feature>
<feature type="region of interest" description="Disordered" evidence="1">
    <location>
        <begin position="355"/>
        <end position="380"/>
    </location>
</feature>
<feature type="compositionally biased region" description="Polar residues" evidence="1">
    <location>
        <begin position="225"/>
        <end position="243"/>
    </location>
</feature>
<proteinExistence type="predicted"/>
<feature type="region of interest" description="Disordered" evidence="1">
    <location>
        <begin position="188"/>
        <end position="260"/>
    </location>
</feature>
<reference evidence="5" key="1">
    <citation type="journal article" date="2021" name="Proc. Natl. Acad. Sci. U.S.A.">
        <title>Three genomes in the algal genus Volvox reveal the fate of a haploid sex-determining region after a transition to homothallism.</title>
        <authorList>
            <person name="Yamamoto K."/>
            <person name="Hamaji T."/>
            <person name="Kawai-Toyooka H."/>
            <person name="Matsuzaki R."/>
            <person name="Takahashi F."/>
            <person name="Nishimura Y."/>
            <person name="Kawachi M."/>
            <person name="Noguchi H."/>
            <person name="Minakuchi Y."/>
            <person name="Umen J.G."/>
            <person name="Toyoda A."/>
            <person name="Nozaki H."/>
        </authorList>
    </citation>
    <scope>NUCLEOTIDE SEQUENCE</scope>
    <source>
        <strain evidence="5">NIES-3785</strain>
        <strain evidence="4">NIES-3786</strain>
    </source>
</reference>
<evidence type="ECO:0000313" key="7">
    <source>
        <dbReference type="Proteomes" id="UP000747110"/>
    </source>
</evidence>
<keyword evidence="2" id="KW-1133">Transmembrane helix</keyword>
<comment type="caution">
    <text evidence="5">The sequence shown here is derived from an EMBL/GenBank/DDBJ whole genome shotgun (WGS) entry which is preliminary data.</text>
</comment>
<name>A0A8J4LYP9_9CHLO</name>
<organism evidence="5 6">
    <name type="scientific">Volvox reticuliferus</name>
    <dbReference type="NCBI Taxonomy" id="1737510"/>
    <lineage>
        <taxon>Eukaryota</taxon>
        <taxon>Viridiplantae</taxon>
        <taxon>Chlorophyta</taxon>
        <taxon>core chlorophytes</taxon>
        <taxon>Chlorophyceae</taxon>
        <taxon>CS clade</taxon>
        <taxon>Chlamydomonadales</taxon>
        <taxon>Volvocaceae</taxon>
        <taxon>Volvox</taxon>
    </lineage>
</organism>
<keyword evidence="7" id="KW-1185">Reference proteome</keyword>
<dbReference type="OrthoDB" id="540506at2759"/>
<feature type="region of interest" description="Disordered" evidence="1">
    <location>
        <begin position="401"/>
        <end position="464"/>
    </location>
</feature>
<feature type="signal peptide" evidence="3">
    <location>
        <begin position="1"/>
        <end position="22"/>
    </location>
</feature>
<keyword evidence="2" id="KW-0472">Membrane</keyword>
<keyword evidence="3" id="KW-0732">Signal</keyword>
<gene>
    <name evidence="4" type="ORF">Vretifemale_18990</name>
    <name evidence="5" type="ORF">Vretimale_17752</name>
</gene>
<sequence length="668" mass="70588">MAHCMNFLSLVLCVLAVQYATAQDLLGKTIPTDALFSNVKKDAIHGHLQRMLQMDIQREELEIVEDCSPAGLIEEKKCVAQSVAGSKLSSTSNMLPIEATRSAPNCKGPDCLVAPMPGEKLLVDLKATGPERQVSTAKFVPYGPMTQDSFERMVQRKRAALREELQKKGSLTAELEAFLQTSGTQLKDAFGIPLPAGPSEPRPRDDFEMRFQPQAPSPDPAIKLASTSASSDTPKATSTSSSSDRGDFEMRFEPQTPAMDPNALRSELKAFIAAASPAPQHAIQDSTTVPPTISSATTNDQSHTANATSTVMIDVAHPTAATANANTSLAHPELESGNQPEGHQRQKSISVLRDAGVPTSGPARPPMTEQEAARLASQQAANAAARDAALARKRQMVLEEHATGKTASVKHAAAVSTSASLSTSQPKSSSDSQQRRRSGGNNLSTKAPTGRTTSKAKSGGAATRTIGRVSSSSWSVINYLSVAVLLAVLAFALFVMTAVMEDALLARPTSVRNGAGMVALPTQWLALAHSLWRRCRRAFTAARKQLTGHCSDLPMSANEGSGPISRAVAAATVFAHVFWSHLSKQQFGGAVSAAFDASRRTSTGSALPDRLSAGGAAAVYSSPFAAPQFQQFHGTIAPVATPSMSYVIEADGSAAATAAMELNLRRRH</sequence>
<evidence type="ECO:0000313" key="6">
    <source>
        <dbReference type="Proteomes" id="UP000722791"/>
    </source>
</evidence>
<evidence type="ECO:0000256" key="3">
    <source>
        <dbReference type="SAM" id="SignalP"/>
    </source>
</evidence>
<keyword evidence="2" id="KW-0812">Transmembrane</keyword>
<evidence type="ECO:0000313" key="5">
    <source>
        <dbReference type="EMBL" id="GIM14878.1"/>
    </source>
</evidence>
<feature type="transmembrane region" description="Helical" evidence="2">
    <location>
        <begin position="476"/>
        <end position="499"/>
    </location>
</feature>
<feature type="compositionally biased region" description="Low complexity" evidence="1">
    <location>
        <begin position="416"/>
        <end position="432"/>
    </location>
</feature>
<dbReference type="EMBL" id="BNCP01000064">
    <property type="protein sequence ID" value="GIL91366.1"/>
    <property type="molecule type" value="Genomic_DNA"/>
</dbReference>
<feature type="compositionally biased region" description="Polar residues" evidence="1">
    <location>
        <begin position="439"/>
        <end position="456"/>
    </location>
</feature>
<feature type="region of interest" description="Disordered" evidence="1">
    <location>
        <begin position="277"/>
        <end position="303"/>
    </location>
</feature>
<evidence type="ECO:0000256" key="1">
    <source>
        <dbReference type="SAM" id="MobiDB-lite"/>
    </source>
</evidence>